<feature type="region of interest" description="Disordered" evidence="3">
    <location>
        <begin position="1"/>
        <end position="23"/>
    </location>
</feature>
<dbReference type="InterPro" id="IPR029058">
    <property type="entry name" value="AB_hydrolase_fold"/>
</dbReference>
<keyword evidence="4" id="KW-1133">Transmembrane helix</keyword>
<sequence length="592" mass="65449">MRPSSAHYEPLDIDENDVGHRQRPHARIRSQKLQRIFILAFIFLFAVSVFGIWRKPDVGTPGGGSIDTHLDENLKIGNVSWVDCEPLLQGVDCGYIIAPKDHSNHELGKTSIFIARYKARRVPRKGVVFMNPGGPGHPGTSLALEKGGEMAEVIGDDWDLIGFDPRGVGRTVPSTRCFGSTEDFRKFFANTVVERGLTVPSISDLDSSSLRQSLVEQYKEFNDLKKRQGEICKEKMGDDLRHMGSATVARDIDFMSRVLEGDEAKINYWGESYGTFIASNLINIFPERIGKIVMDGVVNPVLLTQKPTYKWPINWTSDSEKTYETFLKDCSRAGPTRCPLAESQDEPRQQIEARIEKFLDTVAQHRIPLGLEDGHGLLTSGTVRALLFIALHSPKNWPTFAQTLANAMAANHTAQAALYRMAFPALHDPPHPPFARDLERQAITCLDAPVASSPVSAEELADQSLKALREASRHFGASTGLSEPDGGCEFWPMNSEVQRTEIKLDKANEAMKSGKRVLIISNTADPVTPMSSGLLVNSLMPDSSTFVIQDGPGHCSTSFPSQCIKDLQKAFWAGRVPENGTVCTIDRHTFSD</sequence>
<name>A0ABR3F2I7_9AGAR</name>
<dbReference type="Gene3D" id="3.40.50.1820">
    <property type="entry name" value="alpha/beta hydrolase"/>
    <property type="match status" value="1"/>
</dbReference>
<dbReference type="EMBL" id="JBAHYK010001126">
    <property type="protein sequence ID" value="KAL0569408.1"/>
    <property type="molecule type" value="Genomic_DNA"/>
</dbReference>
<comment type="similarity">
    <text evidence="1">Belongs to the peptidase S33 family.</text>
</comment>
<evidence type="ECO:0000256" key="1">
    <source>
        <dbReference type="ARBA" id="ARBA00010088"/>
    </source>
</evidence>
<evidence type="ECO:0000256" key="3">
    <source>
        <dbReference type="SAM" id="MobiDB-lite"/>
    </source>
</evidence>
<dbReference type="PANTHER" id="PTHR43248">
    <property type="entry name" value="2-SUCCINYL-6-HYDROXY-2,4-CYCLOHEXADIENE-1-CARBOXYLATE SYNTHASE"/>
    <property type="match status" value="1"/>
</dbReference>
<reference evidence="7 8" key="1">
    <citation type="submission" date="2024-02" db="EMBL/GenBank/DDBJ databases">
        <title>A draft genome for the cacao thread blight pathogen Marasmius crinis-equi.</title>
        <authorList>
            <person name="Cohen S.P."/>
            <person name="Baruah I.K."/>
            <person name="Amoako-Attah I."/>
            <person name="Bukari Y."/>
            <person name="Meinhardt L.W."/>
            <person name="Bailey B.A."/>
        </authorList>
    </citation>
    <scope>NUCLEOTIDE SEQUENCE [LARGE SCALE GENOMIC DNA]</scope>
    <source>
        <strain evidence="7 8">GH-76</strain>
    </source>
</reference>
<evidence type="ECO:0000256" key="2">
    <source>
        <dbReference type="ARBA" id="ARBA00022801"/>
    </source>
</evidence>
<evidence type="ECO:0000313" key="8">
    <source>
        <dbReference type="Proteomes" id="UP001465976"/>
    </source>
</evidence>
<dbReference type="Pfam" id="PF00561">
    <property type="entry name" value="Abhydrolase_1"/>
    <property type="match status" value="1"/>
</dbReference>
<keyword evidence="4" id="KW-0472">Membrane</keyword>
<evidence type="ECO:0000256" key="4">
    <source>
        <dbReference type="SAM" id="Phobius"/>
    </source>
</evidence>
<feature type="domain" description="Peptidase S33 tripeptidyl aminopeptidase-like C-terminal" evidence="6">
    <location>
        <begin position="486"/>
        <end position="583"/>
    </location>
</feature>
<protein>
    <submittedName>
        <fullName evidence="7">Uncharacterized protein</fullName>
    </submittedName>
</protein>
<keyword evidence="4" id="KW-0812">Transmembrane</keyword>
<dbReference type="SUPFAM" id="SSF53474">
    <property type="entry name" value="alpha/beta-Hydrolases"/>
    <property type="match status" value="1"/>
</dbReference>
<evidence type="ECO:0000313" key="7">
    <source>
        <dbReference type="EMBL" id="KAL0569408.1"/>
    </source>
</evidence>
<dbReference type="InterPro" id="IPR051601">
    <property type="entry name" value="Serine_prot/Carboxylest_S33"/>
</dbReference>
<organism evidence="7 8">
    <name type="scientific">Marasmius crinis-equi</name>
    <dbReference type="NCBI Taxonomy" id="585013"/>
    <lineage>
        <taxon>Eukaryota</taxon>
        <taxon>Fungi</taxon>
        <taxon>Dikarya</taxon>
        <taxon>Basidiomycota</taxon>
        <taxon>Agaricomycotina</taxon>
        <taxon>Agaricomycetes</taxon>
        <taxon>Agaricomycetidae</taxon>
        <taxon>Agaricales</taxon>
        <taxon>Marasmiineae</taxon>
        <taxon>Marasmiaceae</taxon>
        <taxon>Marasmius</taxon>
    </lineage>
</organism>
<dbReference type="PANTHER" id="PTHR43248:SF25">
    <property type="entry name" value="AB HYDROLASE-1 DOMAIN-CONTAINING PROTEIN-RELATED"/>
    <property type="match status" value="1"/>
</dbReference>
<dbReference type="InterPro" id="IPR000073">
    <property type="entry name" value="AB_hydrolase_1"/>
</dbReference>
<dbReference type="Pfam" id="PF08386">
    <property type="entry name" value="Abhydrolase_4"/>
    <property type="match status" value="1"/>
</dbReference>
<dbReference type="InterPro" id="IPR013595">
    <property type="entry name" value="Pept_S33_TAP-like_C"/>
</dbReference>
<evidence type="ECO:0000259" key="6">
    <source>
        <dbReference type="Pfam" id="PF08386"/>
    </source>
</evidence>
<evidence type="ECO:0000259" key="5">
    <source>
        <dbReference type="Pfam" id="PF00561"/>
    </source>
</evidence>
<keyword evidence="2" id="KW-0378">Hydrolase</keyword>
<proteinExistence type="inferred from homology"/>
<comment type="caution">
    <text evidence="7">The sequence shown here is derived from an EMBL/GenBank/DDBJ whole genome shotgun (WGS) entry which is preliminary data.</text>
</comment>
<gene>
    <name evidence="7" type="ORF">V5O48_012562</name>
</gene>
<feature type="transmembrane region" description="Helical" evidence="4">
    <location>
        <begin position="36"/>
        <end position="53"/>
    </location>
</feature>
<accession>A0ABR3F2I7</accession>
<feature type="domain" description="AB hydrolase-1" evidence="5">
    <location>
        <begin position="127"/>
        <end position="311"/>
    </location>
</feature>
<dbReference type="Proteomes" id="UP001465976">
    <property type="component" value="Unassembled WGS sequence"/>
</dbReference>
<keyword evidence="8" id="KW-1185">Reference proteome</keyword>